<dbReference type="Gene3D" id="2.10.70.10">
    <property type="entry name" value="Complement Module, domain 1"/>
    <property type="match status" value="2"/>
</dbReference>
<proteinExistence type="predicted"/>
<dbReference type="PANTHER" id="PTHR45785">
    <property type="entry name" value="COMPLEMENT FACTOR H-RELATED"/>
    <property type="match status" value="1"/>
</dbReference>
<keyword evidence="2 5" id="KW-0768">Sushi</keyword>
<dbReference type="AlphaFoldDB" id="A0A8X6LRH1"/>
<evidence type="ECO:0000313" key="7">
    <source>
        <dbReference type="EMBL" id="GFR18007.1"/>
    </source>
</evidence>
<evidence type="ECO:0000256" key="2">
    <source>
        <dbReference type="ARBA" id="ARBA00022659"/>
    </source>
</evidence>
<dbReference type="PANTHER" id="PTHR45785:SF2">
    <property type="entry name" value="COMPLEMENT FACTOR H-RELATED"/>
    <property type="match status" value="1"/>
</dbReference>
<dbReference type="Proteomes" id="UP000887116">
    <property type="component" value="Unassembled WGS sequence"/>
</dbReference>
<evidence type="ECO:0000256" key="5">
    <source>
        <dbReference type="PROSITE-ProRule" id="PRU00302"/>
    </source>
</evidence>
<keyword evidence="3" id="KW-0732">Signal</keyword>
<name>A0A8X6LRH1_TRICU</name>
<dbReference type="Pfam" id="PF00084">
    <property type="entry name" value="Sushi"/>
    <property type="match status" value="2"/>
</dbReference>
<dbReference type="OrthoDB" id="6416354at2759"/>
<comment type="subcellular location">
    <subcellularLocation>
        <location evidence="1">Virion</location>
    </subcellularLocation>
</comment>
<dbReference type="PROSITE" id="PS50923">
    <property type="entry name" value="SUSHI"/>
    <property type="match status" value="1"/>
</dbReference>
<reference evidence="7" key="1">
    <citation type="submission" date="2020-07" db="EMBL/GenBank/DDBJ databases">
        <title>Multicomponent nature underlies the extraordinary mechanical properties of spider dragline silk.</title>
        <authorList>
            <person name="Kono N."/>
            <person name="Nakamura H."/>
            <person name="Mori M."/>
            <person name="Yoshida Y."/>
            <person name="Ohtoshi R."/>
            <person name="Malay A.D."/>
            <person name="Moran D.A.P."/>
            <person name="Tomita M."/>
            <person name="Numata K."/>
            <person name="Arakawa K."/>
        </authorList>
    </citation>
    <scope>NUCLEOTIDE SEQUENCE</scope>
</reference>
<sequence>MVWKLEKLDWSDGPGHLTVTENCEAFCDTETLHFSGLKKDRTRLFLSSEGFLPSCIKGYQVAKPGEKIICQNGIWTGHFPPCIIVSCAGIPPPVQNGRVKQFTSIHGSSVKYECDKSYFLAHDSTVQCLFGEWKGMPPTCKDSRCHPKTLSHKTGVSLNLRNLTLSGESLNVRCTTGFVPSGIKPLCSRGLWTEFGASPCKELNCTVDEVPNGTLKEIAERKTWMWRRFQRVVEETFVKVNKGETRPEGHELKVRCNSKFSFQGKGSNNITITCKQGKWQPHPSCLH</sequence>
<evidence type="ECO:0000259" key="6">
    <source>
        <dbReference type="PROSITE" id="PS50923"/>
    </source>
</evidence>
<accession>A0A8X6LRH1</accession>
<dbReference type="SUPFAM" id="SSF57535">
    <property type="entry name" value="Complement control module/SCR domain"/>
    <property type="match status" value="2"/>
</dbReference>
<dbReference type="EMBL" id="BMAO01037480">
    <property type="protein sequence ID" value="GFR18007.1"/>
    <property type="molecule type" value="Genomic_DNA"/>
</dbReference>
<dbReference type="InterPro" id="IPR051503">
    <property type="entry name" value="ComplSys_Reg/VirEntry_Med"/>
</dbReference>
<dbReference type="SMART" id="SM00032">
    <property type="entry name" value="CCP"/>
    <property type="match status" value="3"/>
</dbReference>
<dbReference type="InterPro" id="IPR035976">
    <property type="entry name" value="Sushi/SCR/CCP_sf"/>
</dbReference>
<feature type="domain" description="Sushi" evidence="6">
    <location>
        <begin position="85"/>
        <end position="142"/>
    </location>
</feature>
<keyword evidence="4" id="KW-1015">Disulfide bond</keyword>
<keyword evidence="8" id="KW-1185">Reference proteome</keyword>
<evidence type="ECO:0000313" key="8">
    <source>
        <dbReference type="Proteomes" id="UP000887116"/>
    </source>
</evidence>
<comment type="caution">
    <text evidence="7">The sequence shown here is derived from an EMBL/GenBank/DDBJ whole genome shotgun (WGS) entry which is preliminary data.</text>
</comment>
<protein>
    <recommendedName>
        <fullName evidence="6">Sushi domain-containing protein</fullName>
    </recommendedName>
</protein>
<gene>
    <name evidence="7" type="ORF">TNCT_427521</name>
</gene>
<dbReference type="InterPro" id="IPR000436">
    <property type="entry name" value="Sushi_SCR_CCP_dom"/>
</dbReference>
<comment type="caution">
    <text evidence="5">Lacks conserved residue(s) required for the propagation of feature annotation.</text>
</comment>
<evidence type="ECO:0000256" key="4">
    <source>
        <dbReference type="ARBA" id="ARBA00023157"/>
    </source>
</evidence>
<evidence type="ECO:0000256" key="3">
    <source>
        <dbReference type="ARBA" id="ARBA00022729"/>
    </source>
</evidence>
<organism evidence="7 8">
    <name type="scientific">Trichonephila clavata</name>
    <name type="common">Joro spider</name>
    <name type="synonym">Nephila clavata</name>
    <dbReference type="NCBI Taxonomy" id="2740835"/>
    <lineage>
        <taxon>Eukaryota</taxon>
        <taxon>Metazoa</taxon>
        <taxon>Ecdysozoa</taxon>
        <taxon>Arthropoda</taxon>
        <taxon>Chelicerata</taxon>
        <taxon>Arachnida</taxon>
        <taxon>Araneae</taxon>
        <taxon>Araneomorphae</taxon>
        <taxon>Entelegynae</taxon>
        <taxon>Araneoidea</taxon>
        <taxon>Nephilidae</taxon>
        <taxon>Trichonephila</taxon>
    </lineage>
</organism>
<dbReference type="CDD" id="cd00033">
    <property type="entry name" value="CCP"/>
    <property type="match status" value="1"/>
</dbReference>
<evidence type="ECO:0000256" key="1">
    <source>
        <dbReference type="ARBA" id="ARBA00004328"/>
    </source>
</evidence>